<name>A0AAV5VHD0_9BILA</name>
<evidence type="ECO:0000313" key="2">
    <source>
        <dbReference type="Proteomes" id="UP001432322"/>
    </source>
</evidence>
<dbReference type="Proteomes" id="UP001432322">
    <property type="component" value="Unassembled WGS sequence"/>
</dbReference>
<evidence type="ECO:0000313" key="1">
    <source>
        <dbReference type="EMBL" id="GMT17653.1"/>
    </source>
</evidence>
<organism evidence="1 2">
    <name type="scientific">Pristionchus fissidentatus</name>
    <dbReference type="NCBI Taxonomy" id="1538716"/>
    <lineage>
        <taxon>Eukaryota</taxon>
        <taxon>Metazoa</taxon>
        <taxon>Ecdysozoa</taxon>
        <taxon>Nematoda</taxon>
        <taxon>Chromadorea</taxon>
        <taxon>Rhabditida</taxon>
        <taxon>Rhabditina</taxon>
        <taxon>Diplogasteromorpha</taxon>
        <taxon>Diplogasteroidea</taxon>
        <taxon>Neodiplogasteridae</taxon>
        <taxon>Pristionchus</taxon>
    </lineage>
</organism>
<proteinExistence type="predicted"/>
<protein>
    <submittedName>
        <fullName evidence="1">Uncharacterized protein</fullName>
    </submittedName>
</protein>
<gene>
    <name evidence="1" type="ORF">PFISCL1PPCAC_8950</name>
</gene>
<accession>A0AAV5VHD0</accession>
<comment type="caution">
    <text evidence="1">The sequence shown here is derived from an EMBL/GenBank/DDBJ whole genome shotgun (WGS) entry which is preliminary data.</text>
</comment>
<reference evidence="1" key="1">
    <citation type="submission" date="2023-10" db="EMBL/GenBank/DDBJ databases">
        <title>Genome assembly of Pristionchus species.</title>
        <authorList>
            <person name="Yoshida K."/>
            <person name="Sommer R.J."/>
        </authorList>
    </citation>
    <scope>NUCLEOTIDE SEQUENCE</scope>
    <source>
        <strain evidence="1">RS5133</strain>
    </source>
</reference>
<dbReference type="EMBL" id="BTSY01000003">
    <property type="protein sequence ID" value="GMT17653.1"/>
    <property type="molecule type" value="Genomic_DNA"/>
</dbReference>
<keyword evidence="2" id="KW-1185">Reference proteome</keyword>
<feature type="non-terminal residue" evidence="1">
    <location>
        <position position="1"/>
    </location>
</feature>
<feature type="non-terminal residue" evidence="1">
    <location>
        <position position="150"/>
    </location>
</feature>
<sequence length="150" mass="16882">RNRSTIENGVEGCGVGVDGAPDELLPLLQRRIANVVDCVGSDDLLVDITDFLQEIVRESLVDRQSECVVELECSFEEICQILAVLHYLLLQPTPPLSFLCQPLDQVNSFRDSRLRSQVFAARIVVDLSEHGLWNRPTSLYGFEQRIVVLE</sequence>
<dbReference type="AlphaFoldDB" id="A0AAV5VHD0"/>